<dbReference type="GO" id="GO:0015631">
    <property type="term" value="F:tubulin binding"/>
    <property type="evidence" value="ECO:0007669"/>
    <property type="project" value="TreeGrafter"/>
</dbReference>
<dbReference type="GO" id="GO:0000226">
    <property type="term" value="P:microtubule cytoskeleton organization"/>
    <property type="evidence" value="ECO:0007669"/>
    <property type="project" value="TreeGrafter"/>
</dbReference>
<dbReference type="SUPFAM" id="SSF56815">
    <property type="entry name" value="Sec1/munc18-like (SM) proteins"/>
    <property type="match status" value="1"/>
</dbReference>
<dbReference type="GeneID" id="101714295"/>
<dbReference type="Gene3D" id="3.40.50.2060">
    <property type="match status" value="1"/>
</dbReference>
<evidence type="ECO:0000256" key="10">
    <source>
        <dbReference type="ARBA" id="ARBA00022927"/>
    </source>
</evidence>
<feature type="compositionally biased region" description="Polar residues" evidence="11">
    <location>
        <begin position="364"/>
        <end position="384"/>
    </location>
</feature>
<feature type="compositionally biased region" description="Acidic residues" evidence="11">
    <location>
        <begin position="11"/>
        <end position="21"/>
    </location>
</feature>
<dbReference type="GO" id="GO:0015031">
    <property type="term" value="P:protein transport"/>
    <property type="evidence" value="ECO:0007669"/>
    <property type="project" value="UniProtKB-KW"/>
</dbReference>
<keyword evidence="12" id="KW-1185">Reference proteome</keyword>
<dbReference type="PROSITE" id="PS51221">
    <property type="entry name" value="TTL"/>
    <property type="match status" value="1"/>
</dbReference>
<dbReference type="PANTHER" id="PTHR12241">
    <property type="entry name" value="TUBULIN POLYGLUTAMYLASE"/>
    <property type="match status" value="1"/>
</dbReference>
<evidence type="ECO:0000256" key="5">
    <source>
        <dbReference type="ARBA" id="ARBA00009884"/>
    </source>
</evidence>
<evidence type="ECO:0000256" key="9">
    <source>
        <dbReference type="ARBA" id="ARBA00022840"/>
    </source>
</evidence>
<dbReference type="Gene3D" id="3.90.830.10">
    <property type="entry name" value="Syntaxin Binding Protein 1, Chain A, domain 2"/>
    <property type="match status" value="1"/>
</dbReference>
<keyword evidence="9" id="KW-0067">ATP-binding</keyword>
<evidence type="ECO:0000256" key="11">
    <source>
        <dbReference type="SAM" id="MobiDB-lite"/>
    </source>
</evidence>
<feature type="region of interest" description="Disordered" evidence="11">
    <location>
        <begin position="360"/>
        <end position="384"/>
    </location>
</feature>
<dbReference type="InterPro" id="IPR043154">
    <property type="entry name" value="Sec-1-like_dom1"/>
</dbReference>
<name>A0AAX6THA0_HETGA</name>
<dbReference type="InterPro" id="IPR036045">
    <property type="entry name" value="Sec1-like_sf"/>
</dbReference>
<dbReference type="GO" id="GO:0005524">
    <property type="term" value="F:ATP binding"/>
    <property type="evidence" value="ECO:0007669"/>
    <property type="project" value="UniProtKB-KW"/>
</dbReference>
<gene>
    <name evidence="13" type="primary">Vps33b</name>
</gene>
<feature type="region of interest" description="Disordered" evidence="11">
    <location>
        <begin position="507"/>
        <end position="537"/>
    </location>
</feature>
<dbReference type="InterPro" id="IPR043127">
    <property type="entry name" value="Sec-1-like_dom3a"/>
</dbReference>
<keyword evidence="10" id="KW-0653">Protein transport</keyword>
<evidence type="ECO:0000256" key="2">
    <source>
        <dbReference type="ARBA" id="ARBA00004132"/>
    </source>
</evidence>
<dbReference type="Gene3D" id="3.30.470.20">
    <property type="entry name" value="ATP-grasp fold, B domain"/>
    <property type="match status" value="1"/>
</dbReference>
<dbReference type="InterPro" id="IPR043155">
    <property type="entry name" value="VPS33_dom3b"/>
</dbReference>
<dbReference type="AlphaFoldDB" id="A0AAX6THA0"/>
<dbReference type="GO" id="GO:0031902">
    <property type="term" value="C:late endosome membrane"/>
    <property type="evidence" value="ECO:0007669"/>
    <property type="project" value="UniProtKB-SubCell"/>
</dbReference>
<accession>A0AAX6THA0</accession>
<evidence type="ECO:0000313" key="12">
    <source>
        <dbReference type="Proteomes" id="UP000694906"/>
    </source>
</evidence>
<dbReference type="CTD" id="26276"/>
<comment type="similarity">
    <text evidence="5">Belongs to the STXBP/unc-18/SEC1 family.</text>
</comment>
<reference evidence="13" key="1">
    <citation type="submission" date="2025-08" db="UniProtKB">
        <authorList>
            <consortium name="RefSeq"/>
        </authorList>
    </citation>
    <scope>IDENTIFICATION</scope>
</reference>
<keyword evidence="6" id="KW-0813">Transport</keyword>
<feature type="region of interest" description="Disordered" evidence="11">
    <location>
        <begin position="1"/>
        <end position="21"/>
    </location>
</feature>
<dbReference type="FunFam" id="1.25.40.850:FF:000001">
    <property type="entry name" value="vacuolar protein sorting-associated protein 33B isoform X1"/>
    <property type="match status" value="1"/>
</dbReference>
<evidence type="ECO:0000256" key="4">
    <source>
        <dbReference type="ARBA" id="ARBA00004630"/>
    </source>
</evidence>
<dbReference type="FunFam" id="3.40.50.1910:FF:000003">
    <property type="entry name" value="vacuolar protein sorting-associated protein 33B isoform X2"/>
    <property type="match status" value="1"/>
</dbReference>
<dbReference type="GO" id="GO:0005765">
    <property type="term" value="C:lysosomal membrane"/>
    <property type="evidence" value="ECO:0007669"/>
    <property type="project" value="UniProtKB-SubCell"/>
</dbReference>
<keyword evidence="7" id="KW-0436">Ligase</keyword>
<dbReference type="PANTHER" id="PTHR12241:SF91">
    <property type="entry name" value="TUBULIN POLYGLUTAMYLASE TTLL13"/>
    <property type="match status" value="1"/>
</dbReference>
<evidence type="ECO:0000256" key="8">
    <source>
        <dbReference type="ARBA" id="ARBA00022741"/>
    </source>
</evidence>
<dbReference type="GO" id="GO:0030136">
    <property type="term" value="C:clathrin-coated vesicle"/>
    <property type="evidence" value="ECO:0007669"/>
    <property type="project" value="UniProtKB-SubCell"/>
</dbReference>
<dbReference type="Pfam" id="PF00995">
    <property type="entry name" value="Sec1"/>
    <property type="match status" value="1"/>
</dbReference>
<keyword evidence="8" id="KW-0547">Nucleotide-binding</keyword>
<dbReference type="RefSeq" id="XP_021120380.1">
    <property type="nucleotide sequence ID" value="XM_021264721.1"/>
</dbReference>
<evidence type="ECO:0000256" key="3">
    <source>
        <dbReference type="ARBA" id="ARBA00004492"/>
    </source>
</evidence>
<dbReference type="GO" id="GO:0016192">
    <property type="term" value="P:vesicle-mediated transport"/>
    <property type="evidence" value="ECO:0007669"/>
    <property type="project" value="InterPro"/>
</dbReference>
<dbReference type="InterPro" id="IPR027482">
    <property type="entry name" value="Sec1-like_dom2"/>
</dbReference>
<dbReference type="Gene3D" id="3.40.50.1910">
    <property type="match status" value="1"/>
</dbReference>
<comment type="cofactor">
    <cofactor evidence="1">
        <name>Mg(2+)</name>
        <dbReference type="ChEBI" id="CHEBI:18420"/>
    </cofactor>
</comment>
<dbReference type="GO" id="GO:0070740">
    <property type="term" value="F:tubulin-glutamic acid ligase activity"/>
    <property type="evidence" value="ECO:0007669"/>
    <property type="project" value="TreeGrafter"/>
</dbReference>
<dbReference type="Gene3D" id="1.25.40.850">
    <property type="match status" value="1"/>
</dbReference>
<protein>
    <submittedName>
        <fullName evidence="13">Vacuolar protein sorting-associated protein 33B</fullName>
    </submittedName>
</protein>
<dbReference type="FunFam" id="3.90.830.10:FF:000004">
    <property type="entry name" value="vacuolar protein sorting-associated protein 33B isoform X1"/>
    <property type="match status" value="1"/>
</dbReference>
<dbReference type="InterPro" id="IPR001619">
    <property type="entry name" value="Sec1-like"/>
</dbReference>
<evidence type="ECO:0000256" key="7">
    <source>
        <dbReference type="ARBA" id="ARBA00022598"/>
    </source>
</evidence>
<dbReference type="SUPFAM" id="SSF56059">
    <property type="entry name" value="Glutathione synthetase ATP-binding domain-like"/>
    <property type="match status" value="1"/>
</dbReference>
<dbReference type="GO" id="GO:0036064">
    <property type="term" value="C:ciliary basal body"/>
    <property type="evidence" value="ECO:0007669"/>
    <property type="project" value="TreeGrafter"/>
</dbReference>
<dbReference type="Proteomes" id="UP000694906">
    <property type="component" value="Unplaced"/>
</dbReference>
<evidence type="ECO:0000256" key="1">
    <source>
        <dbReference type="ARBA" id="ARBA00001946"/>
    </source>
</evidence>
<dbReference type="Pfam" id="PF03133">
    <property type="entry name" value="TTL"/>
    <property type="match status" value="2"/>
</dbReference>
<evidence type="ECO:0000313" key="13">
    <source>
        <dbReference type="RefSeq" id="XP_021120380.1"/>
    </source>
</evidence>
<dbReference type="InterPro" id="IPR004344">
    <property type="entry name" value="TTL/TTLL_fam"/>
</dbReference>
<comment type="subcellular location">
    <subcellularLocation>
        <location evidence="2">Cytoplasmic vesicle</location>
        <location evidence="2">Clathrin-coated vesicle</location>
    </subcellularLocation>
    <subcellularLocation>
        <location evidence="3">Late endosome membrane</location>
        <topology evidence="3">Peripheral membrane protein</topology>
        <orientation evidence="3">Cytoplasmic side</orientation>
    </subcellularLocation>
    <subcellularLocation>
        <location evidence="4">Lysosome membrane</location>
        <topology evidence="4">Peripheral membrane protein</topology>
        <orientation evidence="4">Cytoplasmic side</orientation>
    </subcellularLocation>
</comment>
<organism evidence="12 13">
    <name type="scientific">Heterocephalus glaber</name>
    <name type="common">Naked mole rat</name>
    <dbReference type="NCBI Taxonomy" id="10181"/>
    <lineage>
        <taxon>Eukaryota</taxon>
        <taxon>Metazoa</taxon>
        <taxon>Chordata</taxon>
        <taxon>Craniata</taxon>
        <taxon>Vertebrata</taxon>
        <taxon>Euteleostomi</taxon>
        <taxon>Mammalia</taxon>
        <taxon>Eutheria</taxon>
        <taxon>Euarchontoglires</taxon>
        <taxon>Glires</taxon>
        <taxon>Rodentia</taxon>
        <taxon>Hystricomorpha</taxon>
        <taxon>Bathyergidae</taxon>
        <taxon>Heterocephalus</taxon>
    </lineage>
</organism>
<proteinExistence type="inferred from homology"/>
<sequence>MEPSTCKNSETEEDYVEEEESEEECIKEEALVLSNLSKQAFSEADHKAFEDGVPLVIIAKKIIAPADTDDIEVGRTQRRRKRRPLTINLTNCKYESVCRAAQMCGLKEVGEDEGWTVYWTDCSVSLERVMEMKRFQKINDFPGMTELCCKDLLARNLNRMQKLYPSEYNIFPRTWCLPADYGDFQSYGWQRKMRTYICKPDSGCQGQGRKLCQPFLIDGFKFDMRIYVLITSCDPLRIFMYEEGLARFATMPYVEPSHNNLENVCMHLTNYAINKHKNFVRDDAVGKDGYDPRELWGDIEGIIIKTISAYSVLRHNYQTCFPQYLSGGTCACFEILGFDILLDHKLKPWLLEACKRPPAAQGAEQGSNGDSSLQVNHSPSFTTDSHLDREVKDALLCDAMTLVTLQGCDKTKVIEEDKWRVKERLLLCHQQPREASREQMESSHVAMLDLEKYEDSHLGGYQRIYPGPGMEKYTPFFKHNGSLFQETAASKAREECARQQLEEIRLKQEQQENAGTKRRKENKDQNLGESAGVKSRPRAGPWIHLAHRMQNWEKEASKLPGKKDLFIEPDLMSPLDRIANVSILKQHEVDKLYKVENKLVLSSNEQLCFLVRPRIKNMYYIANLVKADKLAGRTRKYKVIFSPQKFYACEMVLEEEGIYGDVSCDEWAFSLLPLDVDLLSMELPEFFRDYFLEGDQRWINTVTQALHLLSTLYGPFPNSYGIGRCAKMSYELWRKLEEEEESETKSRRPEIGHIFLLDRDMDFVTALCSQVVYEGLVDDTFRIKCGSVDFGPEVTSSEKSLKVLLNADDKVFSEIRNEHFSNVFGFLSQKARNLQSQYDRRRGMDIKQMKNFVSQELKGLKQEHRLLSLHIGACESIMKKKTKQDFQELIKTEHALLEGFNIRESTSYIEEHIDRQVSPIESLRLMCLLSITENGLIPKDYRSLKTQYLQSYGPEHLLTFSNLRRAGLLTEQAPGDTLTAMESKVSKLVTDKAAGKITDAFSSLAKRSNFRAISKKLNLIPRVDGEYDLKVPRDMAYVFSGAYVPLSCRIIEQVLERRSWQGLEEVVRLLNCSEYSFADMTKEDRASSESLRLILVVFLGGCTFSEISALRFLGREKGYRFIFLTTAVTNSARLMEAMSEVKT</sequence>
<evidence type="ECO:0000256" key="6">
    <source>
        <dbReference type="ARBA" id="ARBA00022448"/>
    </source>
</evidence>